<accession>A0ABX5MKP8</accession>
<dbReference type="InterPro" id="IPR050228">
    <property type="entry name" value="Carboxylesterase_BioH"/>
</dbReference>
<dbReference type="PRINTS" id="PR00111">
    <property type="entry name" value="ABHYDROLASE"/>
</dbReference>
<dbReference type="Proteomes" id="UP000247515">
    <property type="component" value="Unassembled WGS sequence"/>
</dbReference>
<dbReference type="InterPro" id="IPR029058">
    <property type="entry name" value="AB_hydrolase_fold"/>
</dbReference>
<reference evidence="2 3" key="1">
    <citation type="submission" date="2018-05" db="EMBL/GenBank/DDBJ databases">
        <title>Genomic Encyclopedia of Type Strains, Phase IV (KMG-V): Genome sequencing to study the core and pangenomes of soil and plant-associated prokaryotes.</title>
        <authorList>
            <person name="Whitman W."/>
        </authorList>
    </citation>
    <scope>NUCLEOTIDE SEQUENCE [LARGE SCALE GENOMIC DNA]</scope>
    <source>
        <strain evidence="2 3">SIr-6563</strain>
    </source>
</reference>
<keyword evidence="3" id="KW-1185">Reference proteome</keyword>
<evidence type="ECO:0000313" key="2">
    <source>
        <dbReference type="EMBL" id="PXX12566.1"/>
    </source>
</evidence>
<evidence type="ECO:0000259" key="1">
    <source>
        <dbReference type="Pfam" id="PF00561"/>
    </source>
</evidence>
<sequence length="262" mass="28814">MPICINGKTSIYYEEHGAGVPLVLLHGVGSNHASWFHQVQALHDRYRVITFDARGFGNSNDVEDIGRDAFLSDLETLLDILEIDHAVLVGQSMGGGTAVSFACTHPDRVRALVLADTAVGLELPSELAGEVTAIRESAANLTQIQRVLGASTRHTRPDLAMLYSQIASFNKTNFRTIKGTQPLWPIDVLANTRLPILFIVGEEDILYPPGIIGAIHRRIATSQIHIIQGAGHSAFYEKPELFDQLLDEWLQGILTEEKSVRQ</sequence>
<dbReference type="EMBL" id="QJJV01000017">
    <property type="protein sequence ID" value="PXX12566.1"/>
    <property type="molecule type" value="Genomic_DNA"/>
</dbReference>
<dbReference type="InterPro" id="IPR000073">
    <property type="entry name" value="AB_hydrolase_1"/>
</dbReference>
<protein>
    <submittedName>
        <fullName evidence="2">Pimeloyl-ACP methyl ester carboxylesterase</fullName>
    </submittedName>
</protein>
<dbReference type="PANTHER" id="PTHR43194:SF2">
    <property type="entry name" value="PEROXISOMAL MEMBRANE PROTEIN LPX1"/>
    <property type="match status" value="1"/>
</dbReference>
<proteinExistence type="predicted"/>
<evidence type="ECO:0000313" key="3">
    <source>
        <dbReference type="Proteomes" id="UP000247515"/>
    </source>
</evidence>
<feature type="domain" description="AB hydrolase-1" evidence="1">
    <location>
        <begin position="21"/>
        <end position="239"/>
    </location>
</feature>
<organism evidence="2 3">
    <name type="scientific">Paraburkholderia tropica</name>
    <dbReference type="NCBI Taxonomy" id="92647"/>
    <lineage>
        <taxon>Bacteria</taxon>
        <taxon>Pseudomonadati</taxon>
        <taxon>Pseudomonadota</taxon>
        <taxon>Betaproteobacteria</taxon>
        <taxon>Burkholderiales</taxon>
        <taxon>Burkholderiaceae</taxon>
        <taxon>Paraburkholderia</taxon>
    </lineage>
</organism>
<dbReference type="Gene3D" id="3.40.50.1820">
    <property type="entry name" value="alpha/beta hydrolase"/>
    <property type="match status" value="1"/>
</dbReference>
<name>A0ABX5MKP8_9BURK</name>
<comment type="caution">
    <text evidence="2">The sequence shown here is derived from an EMBL/GenBank/DDBJ whole genome shotgun (WGS) entry which is preliminary data.</text>
</comment>
<dbReference type="RefSeq" id="WP_181441045.1">
    <property type="nucleotide sequence ID" value="NZ_QJJV01000017.1"/>
</dbReference>
<dbReference type="SUPFAM" id="SSF53474">
    <property type="entry name" value="alpha/beta-Hydrolases"/>
    <property type="match status" value="1"/>
</dbReference>
<gene>
    <name evidence="2" type="ORF">C7400_117171</name>
</gene>
<dbReference type="Pfam" id="PF00561">
    <property type="entry name" value="Abhydrolase_1"/>
    <property type="match status" value="1"/>
</dbReference>
<dbReference type="PANTHER" id="PTHR43194">
    <property type="entry name" value="HYDROLASE ALPHA/BETA FOLD FAMILY"/>
    <property type="match status" value="1"/>
</dbReference>